<keyword evidence="4" id="KW-1185">Reference proteome</keyword>
<protein>
    <submittedName>
        <fullName evidence="3">Glycosyl transferase, WecB/TagA/CpsF family</fullName>
    </submittedName>
</protein>
<dbReference type="HOGENOM" id="CLU_063203_3_1_5"/>
<dbReference type="CAZy" id="GT26">
    <property type="family name" value="Glycosyltransferase Family 26"/>
</dbReference>
<reference evidence="3 4" key="1">
    <citation type="submission" date="2006-03" db="EMBL/GenBank/DDBJ databases">
        <title>Complete sequence of chromosome of Nitrobacter hamburgensis X14.</title>
        <authorList>
            <consortium name="US DOE Joint Genome Institute"/>
            <person name="Copeland A."/>
            <person name="Lucas S."/>
            <person name="Lapidus A."/>
            <person name="Barry K."/>
            <person name="Detter J.C."/>
            <person name="Glavina del Rio T."/>
            <person name="Hammon N."/>
            <person name="Israni S."/>
            <person name="Dalin E."/>
            <person name="Tice H."/>
            <person name="Pitluck S."/>
            <person name="Chain P."/>
            <person name="Malfatti S."/>
            <person name="Shin M."/>
            <person name="Vergez L."/>
            <person name="Schmutz J."/>
            <person name="Larimer F."/>
            <person name="Land M."/>
            <person name="Hauser L."/>
            <person name="Kyrpides N."/>
            <person name="Ivanova N."/>
            <person name="Ward B."/>
            <person name="Arp D."/>
            <person name="Klotz M."/>
            <person name="Stein L."/>
            <person name="O'Mullan G."/>
            <person name="Starkenburg S."/>
            <person name="Sayavedra L."/>
            <person name="Poret-Peterson A.T."/>
            <person name="Gentry M.E."/>
            <person name="Bruce D."/>
            <person name="Richardson P."/>
        </authorList>
    </citation>
    <scope>NUCLEOTIDE SEQUENCE [LARGE SCALE GENOMIC DNA]</scope>
    <source>
        <strain evidence="4">DSM 10229 / NCIMB 13809 / X14</strain>
    </source>
</reference>
<dbReference type="EMBL" id="CP000319">
    <property type="protein sequence ID" value="ABE63790.1"/>
    <property type="molecule type" value="Genomic_DNA"/>
</dbReference>
<evidence type="ECO:0000256" key="2">
    <source>
        <dbReference type="ARBA" id="ARBA00022679"/>
    </source>
</evidence>
<dbReference type="eggNOG" id="COG1922">
    <property type="taxonomic scope" value="Bacteria"/>
</dbReference>
<dbReference type="Proteomes" id="UP000001953">
    <property type="component" value="Chromosome"/>
</dbReference>
<name>Q1QJ07_NITHX</name>
<accession>Q1QJ07</accession>
<dbReference type="PANTHER" id="PTHR34136:SF1">
    <property type="entry name" value="UDP-N-ACETYL-D-MANNOSAMINURONIC ACID TRANSFERASE"/>
    <property type="match status" value="1"/>
</dbReference>
<dbReference type="PANTHER" id="PTHR34136">
    <property type="match status" value="1"/>
</dbReference>
<sequence>MAFSVEKLVLSSYFEATEMRESFLGCPIDVLTMAETVGLARDAMRTRNRLQHVALNVAKLVNMRRDPILAADVANSDLVGIDGMGIVWAARFFGIPVKERVAGIDLLVELLALCANDGFRPYFLGASRDTLQQSALQVRRRYPAIQFSGLRDGYFSTEQEDEIVEDIRQSHADCLFIGIPTPRKERFLAAHRDELNVPFIMGVGGSFDVLAGQIQRAPARMQALGLEWLYRVYQEPGRMWWRYAKTNTLFAGILARALVEHGVHLMPRARSGSSASPTQPGG</sequence>
<dbReference type="GO" id="GO:0016758">
    <property type="term" value="F:hexosyltransferase activity"/>
    <property type="evidence" value="ECO:0007669"/>
    <property type="project" value="TreeGrafter"/>
</dbReference>
<gene>
    <name evidence="3" type="ordered locus">Nham_3044</name>
</gene>
<dbReference type="Pfam" id="PF03808">
    <property type="entry name" value="Glyco_tran_WecG"/>
    <property type="match status" value="1"/>
</dbReference>
<dbReference type="AlphaFoldDB" id="Q1QJ07"/>
<dbReference type="STRING" id="323097.Nham_3044"/>
<dbReference type="RefSeq" id="WP_011511450.1">
    <property type="nucleotide sequence ID" value="NC_007964.1"/>
</dbReference>
<organism evidence="3 4">
    <name type="scientific">Nitrobacter hamburgensis (strain DSM 10229 / NCIMB 13809 / X14)</name>
    <dbReference type="NCBI Taxonomy" id="323097"/>
    <lineage>
        <taxon>Bacteria</taxon>
        <taxon>Pseudomonadati</taxon>
        <taxon>Pseudomonadota</taxon>
        <taxon>Alphaproteobacteria</taxon>
        <taxon>Hyphomicrobiales</taxon>
        <taxon>Nitrobacteraceae</taxon>
        <taxon>Nitrobacter</taxon>
    </lineage>
</organism>
<dbReference type="KEGG" id="nha:Nham_3044"/>
<proteinExistence type="predicted"/>
<dbReference type="CDD" id="cd06533">
    <property type="entry name" value="Glyco_transf_WecG_TagA"/>
    <property type="match status" value="1"/>
</dbReference>
<keyword evidence="1" id="KW-0328">Glycosyltransferase</keyword>
<evidence type="ECO:0000256" key="1">
    <source>
        <dbReference type="ARBA" id="ARBA00022676"/>
    </source>
</evidence>
<dbReference type="InterPro" id="IPR004629">
    <property type="entry name" value="WecG_TagA_CpsF"/>
</dbReference>
<evidence type="ECO:0000313" key="3">
    <source>
        <dbReference type="EMBL" id="ABE63790.1"/>
    </source>
</evidence>
<keyword evidence="2 3" id="KW-0808">Transferase</keyword>
<dbReference type="NCBIfam" id="TIGR00696">
    <property type="entry name" value="wecG_tagA_cpsF"/>
    <property type="match status" value="1"/>
</dbReference>
<evidence type="ECO:0000313" key="4">
    <source>
        <dbReference type="Proteomes" id="UP000001953"/>
    </source>
</evidence>